<evidence type="ECO:0000256" key="7">
    <source>
        <dbReference type="ARBA" id="ARBA00022777"/>
    </source>
</evidence>
<comment type="catalytic activity">
    <reaction evidence="12">
        <text>L-seryl-[tau protein] + ATP = O-phospho-L-seryl-[tau protein] + ADP + H(+)</text>
        <dbReference type="Rhea" id="RHEA:12801"/>
        <dbReference type="Rhea" id="RHEA-COMP:13701"/>
        <dbReference type="Rhea" id="RHEA-COMP:13702"/>
        <dbReference type="ChEBI" id="CHEBI:15378"/>
        <dbReference type="ChEBI" id="CHEBI:29999"/>
        <dbReference type="ChEBI" id="CHEBI:30616"/>
        <dbReference type="ChEBI" id="CHEBI:83421"/>
        <dbReference type="ChEBI" id="CHEBI:456216"/>
        <dbReference type="EC" id="2.7.11.26"/>
    </reaction>
</comment>
<feature type="binding site" evidence="15">
    <location>
        <position position="49"/>
    </location>
    <ligand>
        <name>ATP</name>
        <dbReference type="ChEBI" id="CHEBI:30616"/>
    </ligand>
</feature>
<evidence type="ECO:0000256" key="4">
    <source>
        <dbReference type="ARBA" id="ARBA00022679"/>
    </source>
</evidence>
<keyword evidence="8 15" id="KW-0067">ATP-binding</keyword>
<evidence type="ECO:0000256" key="15">
    <source>
        <dbReference type="PROSITE-ProRule" id="PRU10141"/>
    </source>
</evidence>
<dbReference type="GO" id="GO:0050321">
    <property type="term" value="F:tau-protein kinase activity"/>
    <property type="evidence" value="ECO:0007669"/>
    <property type="project" value="UniProtKB-EC"/>
</dbReference>
<dbReference type="GO" id="GO:0046872">
    <property type="term" value="F:metal ion binding"/>
    <property type="evidence" value="ECO:0007669"/>
    <property type="project" value="UniProtKB-KW"/>
</dbReference>
<dbReference type="AlphaFoldDB" id="A0A672S3T3"/>
<comment type="catalytic activity">
    <reaction evidence="14">
        <text>L-threonyl-[tau protein] + ATP = O-phospho-L-threonyl-[tau protein] + ADP + H(+)</text>
        <dbReference type="Rhea" id="RHEA:53904"/>
        <dbReference type="Rhea" id="RHEA-COMP:13703"/>
        <dbReference type="Rhea" id="RHEA-COMP:13704"/>
        <dbReference type="ChEBI" id="CHEBI:15378"/>
        <dbReference type="ChEBI" id="CHEBI:30013"/>
        <dbReference type="ChEBI" id="CHEBI:30616"/>
        <dbReference type="ChEBI" id="CHEBI:61977"/>
        <dbReference type="ChEBI" id="CHEBI:456216"/>
        <dbReference type="EC" id="2.7.11.26"/>
    </reaction>
</comment>
<dbReference type="GO" id="GO:0005524">
    <property type="term" value="F:ATP binding"/>
    <property type="evidence" value="ECO:0007669"/>
    <property type="project" value="UniProtKB-UniRule"/>
</dbReference>
<comment type="similarity">
    <text evidence="2">Belongs to the protein kinase superfamily. CAMK Ser/Thr protein kinase family. SNF1 subfamily.</text>
</comment>
<sequence>MSLSGKENNTTPHANYVGPYRLEKTLGKGQTGLVKLGVHCVTCQKVAIKIVNREKLSESVLMKVEREIAILKLIEHPHVLKLHDVYENKKYLYLVLEHVSGGELFDYLVKKGRLTPKEARKFFRQIISALDFCHSHSICHRDLKPENLLLDEKNNIRIADFGMASLQVGDSLLETSCGSPHYACPEVIRGEKYDGRKADVWSCGVILFALLVGALPFDDDNLRNLLEKVKLGVFHMPHFIPPDCQNLLRGMIEVDAGNRLTLELIQKHTWYIGGKNEPEPEQPVPRKVAIRSVPSADDIDPDVLESMHSLGCFRDKNKLMKDLLSDDENQEKMIYFLLLDRKERYPSHEDQNLPPRNDIDPPRKRVDSPMLNRHGKRRPERKSMEVLSVTDGGSPVPARRAIDMTQHGQRSRSISGASSGLSTSPLSSPRVTPHPSPRGSPIPTPKGTPVHTPKDSPAGTPTPTPPPSPSIGGMPWKTRLNSIKNSILGSPRFHRRKLQVPTQEEMSMMWPSKLLQVLVFTFSSSFSSLSYLFPPSVHFSSCESIVHFSICSLFVSLFFLFFLSVYLGSPLSNFFDVIKQLFSDDKNGQVPLPPGTPNRHPPNACRHDPQPSDSKCPAGNPRDNAKLVANVGTQEQP</sequence>
<keyword evidence="3" id="KW-0723">Serine/threonine-protein kinase</keyword>
<dbReference type="Proteomes" id="UP000472262">
    <property type="component" value="Unassembled WGS sequence"/>
</dbReference>
<feature type="compositionally biased region" description="Basic and acidic residues" evidence="16">
    <location>
        <begin position="346"/>
        <end position="367"/>
    </location>
</feature>
<evidence type="ECO:0000256" key="3">
    <source>
        <dbReference type="ARBA" id="ARBA00022527"/>
    </source>
</evidence>
<keyword evidence="20" id="KW-1185">Reference proteome</keyword>
<feature type="transmembrane region" description="Helical" evidence="17">
    <location>
        <begin position="514"/>
        <end position="533"/>
    </location>
</feature>
<evidence type="ECO:0000256" key="5">
    <source>
        <dbReference type="ARBA" id="ARBA00022723"/>
    </source>
</evidence>
<feature type="region of interest" description="Disordered" evidence="16">
    <location>
        <begin position="588"/>
        <end position="637"/>
    </location>
</feature>
<name>A0A672S3T3_SINGR</name>
<protein>
    <submittedName>
        <fullName evidence="19">BR serine/threonine kinase 2</fullName>
    </submittedName>
</protein>
<dbReference type="FunFam" id="3.30.200.20:FF:000003">
    <property type="entry name" value="Non-specific serine/threonine protein kinase"/>
    <property type="match status" value="1"/>
</dbReference>
<keyword evidence="6 15" id="KW-0547">Nucleotide-binding</keyword>
<evidence type="ECO:0000256" key="16">
    <source>
        <dbReference type="SAM" id="MobiDB-lite"/>
    </source>
</evidence>
<keyword evidence="7" id="KW-0418">Kinase</keyword>
<dbReference type="Pfam" id="PF00069">
    <property type="entry name" value="Pkinase"/>
    <property type="match status" value="1"/>
</dbReference>
<dbReference type="InterPro" id="IPR000719">
    <property type="entry name" value="Prot_kinase_dom"/>
</dbReference>
<comment type="catalytic activity">
    <reaction evidence="13">
        <text>L-seryl-[protein] + ATP = O-phospho-L-seryl-[protein] + ADP + H(+)</text>
        <dbReference type="Rhea" id="RHEA:17989"/>
        <dbReference type="Rhea" id="RHEA-COMP:9863"/>
        <dbReference type="Rhea" id="RHEA-COMP:11604"/>
        <dbReference type="ChEBI" id="CHEBI:15378"/>
        <dbReference type="ChEBI" id="CHEBI:29999"/>
        <dbReference type="ChEBI" id="CHEBI:30616"/>
        <dbReference type="ChEBI" id="CHEBI:83421"/>
        <dbReference type="ChEBI" id="CHEBI:456216"/>
        <dbReference type="EC" id="2.7.11.1"/>
    </reaction>
</comment>
<evidence type="ECO:0000256" key="14">
    <source>
        <dbReference type="ARBA" id="ARBA00048878"/>
    </source>
</evidence>
<dbReference type="PROSITE" id="PS50011">
    <property type="entry name" value="PROTEIN_KINASE_DOM"/>
    <property type="match status" value="1"/>
</dbReference>
<comment type="catalytic activity">
    <reaction evidence="11">
        <text>L-threonyl-[protein] + ATP = O-phospho-L-threonyl-[protein] + ADP + H(+)</text>
        <dbReference type="Rhea" id="RHEA:46608"/>
        <dbReference type="Rhea" id="RHEA-COMP:11060"/>
        <dbReference type="Rhea" id="RHEA-COMP:11605"/>
        <dbReference type="ChEBI" id="CHEBI:15378"/>
        <dbReference type="ChEBI" id="CHEBI:30013"/>
        <dbReference type="ChEBI" id="CHEBI:30616"/>
        <dbReference type="ChEBI" id="CHEBI:61977"/>
        <dbReference type="ChEBI" id="CHEBI:456216"/>
        <dbReference type="EC" id="2.7.11.1"/>
    </reaction>
</comment>
<dbReference type="CDD" id="cd14340">
    <property type="entry name" value="UBA_BRSK"/>
    <property type="match status" value="1"/>
</dbReference>
<dbReference type="InterPro" id="IPR017441">
    <property type="entry name" value="Protein_kinase_ATP_BS"/>
</dbReference>
<dbReference type="PANTHER" id="PTHR24346">
    <property type="entry name" value="MAP/MICROTUBULE AFFINITY-REGULATING KINASE"/>
    <property type="match status" value="1"/>
</dbReference>
<feature type="compositionally biased region" description="Pro residues" evidence="16">
    <location>
        <begin position="460"/>
        <end position="469"/>
    </location>
</feature>
<dbReference type="GO" id="GO:0035556">
    <property type="term" value="P:intracellular signal transduction"/>
    <property type="evidence" value="ECO:0007669"/>
    <property type="project" value="TreeGrafter"/>
</dbReference>
<feature type="compositionally biased region" description="Pro residues" evidence="16">
    <location>
        <begin position="432"/>
        <end position="446"/>
    </location>
</feature>
<reference evidence="19" key="2">
    <citation type="submission" date="2025-09" db="UniProtKB">
        <authorList>
            <consortium name="Ensembl"/>
        </authorList>
    </citation>
    <scope>IDENTIFICATION</scope>
</reference>
<evidence type="ECO:0000256" key="10">
    <source>
        <dbReference type="ARBA" id="ARBA00022902"/>
    </source>
</evidence>
<keyword evidence="10" id="KW-0524">Neurogenesis</keyword>
<dbReference type="Pfam" id="PF21115">
    <property type="entry name" value="UBA_BRSK"/>
    <property type="match status" value="1"/>
</dbReference>
<evidence type="ECO:0000256" key="6">
    <source>
        <dbReference type="ARBA" id="ARBA00022741"/>
    </source>
</evidence>
<gene>
    <name evidence="19" type="primary">brsk2a</name>
</gene>
<feature type="compositionally biased region" description="Low complexity" evidence="16">
    <location>
        <begin position="411"/>
        <end position="429"/>
    </location>
</feature>
<feature type="transmembrane region" description="Helical" evidence="17">
    <location>
        <begin position="545"/>
        <end position="567"/>
    </location>
</feature>
<dbReference type="CDD" id="cd14081">
    <property type="entry name" value="STKc_BRSK1_2"/>
    <property type="match status" value="1"/>
</dbReference>
<keyword evidence="4" id="KW-0808">Transferase</keyword>
<dbReference type="InterPro" id="IPR048622">
    <property type="entry name" value="BRSK1_2-like_UBA"/>
</dbReference>
<keyword evidence="17" id="KW-0812">Transmembrane</keyword>
<dbReference type="InterPro" id="IPR008271">
    <property type="entry name" value="Ser/Thr_kinase_AS"/>
</dbReference>
<dbReference type="Ensembl" id="ENSSGRT00000101940.1">
    <property type="protein sequence ID" value="ENSSGRP00000095804.1"/>
    <property type="gene ID" value="ENSSGRG00000047896.1"/>
</dbReference>
<evidence type="ECO:0000256" key="8">
    <source>
        <dbReference type="ARBA" id="ARBA00022840"/>
    </source>
</evidence>
<dbReference type="SUPFAM" id="SSF56112">
    <property type="entry name" value="Protein kinase-like (PK-like)"/>
    <property type="match status" value="1"/>
</dbReference>
<evidence type="ECO:0000256" key="13">
    <source>
        <dbReference type="ARBA" id="ARBA00048679"/>
    </source>
</evidence>
<evidence type="ECO:0000313" key="19">
    <source>
        <dbReference type="Ensembl" id="ENSSGRP00000095804.1"/>
    </source>
</evidence>
<evidence type="ECO:0000256" key="17">
    <source>
        <dbReference type="SAM" id="Phobius"/>
    </source>
</evidence>
<feature type="compositionally biased region" description="Pro residues" evidence="16">
    <location>
        <begin position="591"/>
        <end position="600"/>
    </location>
</feature>
<evidence type="ECO:0000259" key="18">
    <source>
        <dbReference type="PROSITE" id="PS50011"/>
    </source>
</evidence>
<reference evidence="19" key="1">
    <citation type="submission" date="2025-08" db="UniProtKB">
        <authorList>
            <consortium name="Ensembl"/>
        </authorList>
    </citation>
    <scope>IDENTIFICATION</scope>
</reference>
<comment type="cofactor">
    <cofactor evidence="1">
        <name>Mg(2+)</name>
        <dbReference type="ChEBI" id="CHEBI:18420"/>
    </cofactor>
</comment>
<dbReference type="PROSITE" id="PS00107">
    <property type="entry name" value="PROTEIN_KINASE_ATP"/>
    <property type="match status" value="1"/>
</dbReference>
<dbReference type="GO" id="GO:0007399">
    <property type="term" value="P:nervous system development"/>
    <property type="evidence" value="ECO:0007669"/>
    <property type="project" value="UniProtKB-KW"/>
</dbReference>
<keyword evidence="9" id="KW-0460">Magnesium</keyword>
<keyword evidence="17" id="KW-0472">Membrane</keyword>
<evidence type="ECO:0000256" key="2">
    <source>
        <dbReference type="ARBA" id="ARBA00006234"/>
    </source>
</evidence>
<accession>A0A672S3T3</accession>
<dbReference type="GO" id="GO:0005737">
    <property type="term" value="C:cytoplasm"/>
    <property type="evidence" value="ECO:0007669"/>
    <property type="project" value="TreeGrafter"/>
</dbReference>
<organism evidence="19 20">
    <name type="scientific">Sinocyclocheilus grahami</name>
    <name type="common">Dianchi golden-line fish</name>
    <name type="synonym">Barbus grahami</name>
    <dbReference type="NCBI Taxonomy" id="75366"/>
    <lineage>
        <taxon>Eukaryota</taxon>
        <taxon>Metazoa</taxon>
        <taxon>Chordata</taxon>
        <taxon>Craniata</taxon>
        <taxon>Vertebrata</taxon>
        <taxon>Euteleostomi</taxon>
        <taxon>Actinopterygii</taxon>
        <taxon>Neopterygii</taxon>
        <taxon>Teleostei</taxon>
        <taxon>Ostariophysi</taxon>
        <taxon>Cypriniformes</taxon>
        <taxon>Cyprinidae</taxon>
        <taxon>Cyprininae</taxon>
        <taxon>Sinocyclocheilus</taxon>
    </lineage>
</organism>
<keyword evidence="17" id="KW-1133">Transmembrane helix</keyword>
<keyword evidence="5" id="KW-0479">Metal-binding</keyword>
<evidence type="ECO:0000256" key="1">
    <source>
        <dbReference type="ARBA" id="ARBA00001946"/>
    </source>
</evidence>
<dbReference type="SMART" id="SM00220">
    <property type="entry name" value="S_TKc"/>
    <property type="match status" value="1"/>
</dbReference>
<dbReference type="PROSITE" id="PS00108">
    <property type="entry name" value="PROTEIN_KINASE_ST"/>
    <property type="match status" value="1"/>
</dbReference>
<feature type="region of interest" description="Disordered" evidence="16">
    <location>
        <begin position="346"/>
        <end position="475"/>
    </location>
</feature>
<dbReference type="Gene3D" id="1.10.510.10">
    <property type="entry name" value="Transferase(Phosphotransferase) domain 1"/>
    <property type="match status" value="1"/>
</dbReference>
<feature type="domain" description="Protein kinase" evidence="18">
    <location>
        <begin position="20"/>
        <end position="271"/>
    </location>
</feature>
<evidence type="ECO:0000256" key="9">
    <source>
        <dbReference type="ARBA" id="ARBA00022842"/>
    </source>
</evidence>
<proteinExistence type="inferred from homology"/>
<evidence type="ECO:0000256" key="12">
    <source>
        <dbReference type="ARBA" id="ARBA00048291"/>
    </source>
</evidence>
<dbReference type="PANTHER" id="PTHR24346:SF108">
    <property type="entry name" value="BR SERINE_THREONINE KINASE 1"/>
    <property type="match status" value="1"/>
</dbReference>
<evidence type="ECO:0000313" key="20">
    <source>
        <dbReference type="Proteomes" id="UP000472262"/>
    </source>
</evidence>
<dbReference type="FunFam" id="1.10.510.10:FF:000064">
    <property type="entry name" value="BR serine/threonine-protein kinase 2"/>
    <property type="match status" value="1"/>
</dbReference>
<evidence type="ECO:0000256" key="11">
    <source>
        <dbReference type="ARBA" id="ARBA00047899"/>
    </source>
</evidence>
<dbReference type="InterPro" id="IPR011009">
    <property type="entry name" value="Kinase-like_dom_sf"/>
</dbReference>